<feature type="transmembrane region" description="Helical" evidence="7">
    <location>
        <begin position="42"/>
        <end position="65"/>
    </location>
</feature>
<dbReference type="Proteomes" id="UP000626244">
    <property type="component" value="Unassembled WGS sequence"/>
</dbReference>
<feature type="domain" description="Major facilitator superfamily (MFS) profile" evidence="8">
    <location>
        <begin position="1"/>
        <end position="414"/>
    </location>
</feature>
<evidence type="ECO:0000256" key="2">
    <source>
        <dbReference type="ARBA" id="ARBA00022448"/>
    </source>
</evidence>
<comment type="subcellular location">
    <subcellularLocation>
        <location evidence="1">Cell membrane</location>
        <topology evidence="1">Multi-pass membrane protein</topology>
    </subcellularLocation>
</comment>
<keyword evidence="6 7" id="KW-0472">Membrane</keyword>
<dbReference type="InterPro" id="IPR020846">
    <property type="entry name" value="MFS_dom"/>
</dbReference>
<name>A0A8J3AL87_9BACI</name>
<feature type="transmembrane region" description="Helical" evidence="7">
    <location>
        <begin position="12"/>
        <end position="36"/>
    </location>
</feature>
<dbReference type="RefSeq" id="WP_087999476.1">
    <property type="nucleotide sequence ID" value="NZ_BMHB01000001.1"/>
</dbReference>
<organism evidence="9 10">
    <name type="scientific">Gottfriedia solisilvae</name>
    <dbReference type="NCBI Taxonomy" id="1516104"/>
    <lineage>
        <taxon>Bacteria</taxon>
        <taxon>Bacillati</taxon>
        <taxon>Bacillota</taxon>
        <taxon>Bacilli</taxon>
        <taxon>Bacillales</taxon>
        <taxon>Bacillaceae</taxon>
        <taxon>Gottfriedia</taxon>
    </lineage>
</organism>
<dbReference type="PANTHER" id="PTHR23517:SF3">
    <property type="entry name" value="INTEGRAL MEMBRANE TRANSPORT PROTEIN"/>
    <property type="match status" value="1"/>
</dbReference>
<dbReference type="AlphaFoldDB" id="A0A8J3AL87"/>
<feature type="transmembrane region" description="Helical" evidence="7">
    <location>
        <begin position="361"/>
        <end position="380"/>
    </location>
</feature>
<feature type="transmembrane region" description="Helical" evidence="7">
    <location>
        <begin position="77"/>
        <end position="96"/>
    </location>
</feature>
<keyword evidence="4 7" id="KW-0812">Transmembrane</keyword>
<evidence type="ECO:0000256" key="3">
    <source>
        <dbReference type="ARBA" id="ARBA00022475"/>
    </source>
</evidence>
<feature type="transmembrane region" description="Helical" evidence="7">
    <location>
        <begin position="222"/>
        <end position="248"/>
    </location>
</feature>
<dbReference type="PANTHER" id="PTHR23517">
    <property type="entry name" value="RESISTANCE PROTEIN MDTM, PUTATIVE-RELATED-RELATED"/>
    <property type="match status" value="1"/>
</dbReference>
<evidence type="ECO:0000256" key="6">
    <source>
        <dbReference type="ARBA" id="ARBA00023136"/>
    </source>
</evidence>
<feature type="transmembrane region" description="Helical" evidence="7">
    <location>
        <begin position="386"/>
        <end position="406"/>
    </location>
</feature>
<comment type="caution">
    <text evidence="9">The sequence shown here is derived from an EMBL/GenBank/DDBJ whole genome shotgun (WGS) entry which is preliminary data.</text>
</comment>
<keyword evidence="2" id="KW-0813">Transport</keyword>
<feature type="transmembrane region" description="Helical" evidence="7">
    <location>
        <begin position="168"/>
        <end position="187"/>
    </location>
</feature>
<sequence length="427" mass="48037">MNILKWNFNMKVRLVAEFFFGLFFWMYLPFLSIYFSEELGKVTAGVLLMCSQAVGVFANLIGGYLADTYGRKRMMVISSYIQTAGIVLITIANSAILESPWLTFIGFAIISITQMLYMPASSAMVADTVKDKDERNLVFAVFYTMININVVIGPIIGGLLFFTARFELFTASTIIFLAVALMITFLIKESLPVDENREKEESVSKVVMKQIKNYRVIFTDKVFFLFVFAGILISQTFTQLDLLLAVYIKESIPVQTLFSFGDFILKTNSETLFSWTIAENGLIVALFTVIITKFTNKFNDRMLFLISSICYAFSMLLFGFTISAYVIFIAMAIFTLGEILVVGIQNAFIAKIAPENQRAQYFAAAGLRWSVGRTIAPLTIPLAGLIGYKLTFIIIALLALTGAYLFEVMFKEMKKRPDLLMDDYKAG</sequence>
<keyword evidence="10" id="KW-1185">Reference proteome</keyword>
<keyword evidence="5 7" id="KW-1133">Transmembrane helix</keyword>
<feature type="transmembrane region" description="Helical" evidence="7">
    <location>
        <begin position="326"/>
        <end position="349"/>
    </location>
</feature>
<accession>A0A8J3AL87</accession>
<keyword evidence="3" id="KW-1003">Cell membrane</keyword>
<feature type="transmembrane region" description="Helical" evidence="7">
    <location>
        <begin position="102"/>
        <end position="125"/>
    </location>
</feature>
<dbReference type="Pfam" id="PF07690">
    <property type="entry name" value="MFS_1"/>
    <property type="match status" value="2"/>
</dbReference>
<protein>
    <submittedName>
        <fullName evidence="9">Multidrug resistance protein</fullName>
    </submittedName>
</protein>
<proteinExistence type="predicted"/>
<dbReference type="GO" id="GO:0005886">
    <property type="term" value="C:plasma membrane"/>
    <property type="evidence" value="ECO:0007669"/>
    <property type="project" value="UniProtKB-SubCell"/>
</dbReference>
<evidence type="ECO:0000313" key="10">
    <source>
        <dbReference type="Proteomes" id="UP000626244"/>
    </source>
</evidence>
<dbReference type="CDD" id="cd17329">
    <property type="entry name" value="MFS_MdtH_MDR_like"/>
    <property type="match status" value="1"/>
</dbReference>
<dbReference type="SUPFAM" id="SSF103473">
    <property type="entry name" value="MFS general substrate transporter"/>
    <property type="match status" value="1"/>
</dbReference>
<dbReference type="Gene3D" id="1.20.1250.20">
    <property type="entry name" value="MFS general substrate transporter like domains"/>
    <property type="match status" value="2"/>
</dbReference>
<dbReference type="InterPro" id="IPR011701">
    <property type="entry name" value="MFS"/>
</dbReference>
<feature type="transmembrane region" description="Helical" evidence="7">
    <location>
        <begin position="137"/>
        <end position="162"/>
    </location>
</feature>
<evidence type="ECO:0000256" key="4">
    <source>
        <dbReference type="ARBA" id="ARBA00022692"/>
    </source>
</evidence>
<reference evidence="10" key="1">
    <citation type="journal article" date="2019" name="Int. J. Syst. Evol. Microbiol.">
        <title>The Global Catalogue of Microorganisms (GCM) 10K type strain sequencing project: providing services to taxonomists for standard genome sequencing and annotation.</title>
        <authorList>
            <consortium name="The Broad Institute Genomics Platform"/>
            <consortium name="The Broad Institute Genome Sequencing Center for Infectious Disease"/>
            <person name="Wu L."/>
            <person name="Ma J."/>
        </authorList>
    </citation>
    <scope>NUCLEOTIDE SEQUENCE [LARGE SCALE GENOMIC DNA]</scope>
    <source>
        <strain evidence="10">CGMCC 1.14993</strain>
    </source>
</reference>
<evidence type="ECO:0000256" key="7">
    <source>
        <dbReference type="SAM" id="Phobius"/>
    </source>
</evidence>
<feature type="transmembrane region" description="Helical" evidence="7">
    <location>
        <begin position="303"/>
        <end position="320"/>
    </location>
</feature>
<gene>
    <name evidence="9" type="ORF">GCM10007380_12690</name>
</gene>
<dbReference type="InterPro" id="IPR050171">
    <property type="entry name" value="MFS_Transporters"/>
</dbReference>
<dbReference type="OrthoDB" id="9793283at2"/>
<evidence type="ECO:0000313" key="9">
    <source>
        <dbReference type="EMBL" id="GGI12393.1"/>
    </source>
</evidence>
<dbReference type="GO" id="GO:0022857">
    <property type="term" value="F:transmembrane transporter activity"/>
    <property type="evidence" value="ECO:0007669"/>
    <property type="project" value="InterPro"/>
</dbReference>
<evidence type="ECO:0000259" key="8">
    <source>
        <dbReference type="PROSITE" id="PS50850"/>
    </source>
</evidence>
<evidence type="ECO:0000256" key="5">
    <source>
        <dbReference type="ARBA" id="ARBA00022989"/>
    </source>
</evidence>
<dbReference type="PROSITE" id="PS50850">
    <property type="entry name" value="MFS"/>
    <property type="match status" value="1"/>
</dbReference>
<dbReference type="EMBL" id="BMHB01000001">
    <property type="protein sequence ID" value="GGI12393.1"/>
    <property type="molecule type" value="Genomic_DNA"/>
</dbReference>
<evidence type="ECO:0000256" key="1">
    <source>
        <dbReference type="ARBA" id="ARBA00004651"/>
    </source>
</evidence>
<feature type="transmembrane region" description="Helical" evidence="7">
    <location>
        <begin position="272"/>
        <end position="291"/>
    </location>
</feature>
<dbReference type="InterPro" id="IPR036259">
    <property type="entry name" value="MFS_trans_sf"/>
</dbReference>